<sequence length="122" mass="13926">KPEAGREVQAEPGLSYFMHKNKKREVKIPVDILESGVMDFLLQLAWIYDTDLDSRSLSEELTFVVFLTSDVLDQNRMFEPKCLGAFANMKCFLSITAHLKSDCLFKVPVNHKIAQRGSQRTC</sequence>
<dbReference type="Proteomes" id="UP000551758">
    <property type="component" value="Unassembled WGS sequence"/>
</dbReference>
<keyword evidence="2" id="KW-1185">Reference proteome</keyword>
<evidence type="ECO:0000313" key="2">
    <source>
        <dbReference type="Proteomes" id="UP000551758"/>
    </source>
</evidence>
<gene>
    <name evidence="1" type="ORF">HPG69_004504</name>
</gene>
<accession>A0A7J7F975</accession>
<proteinExistence type="predicted"/>
<name>A0A7J7F975_DICBM</name>
<comment type="caution">
    <text evidence="1">The sequence shown here is derived from an EMBL/GenBank/DDBJ whole genome shotgun (WGS) entry which is preliminary data.</text>
</comment>
<reference evidence="1 2" key="1">
    <citation type="journal article" date="2020" name="Mol. Biol. Evol.">
        <title>Interspecific Gene Flow and the Evolution of Specialization in Black and White Rhinoceros.</title>
        <authorList>
            <person name="Moodley Y."/>
            <person name="Westbury M.V."/>
            <person name="Russo I.M."/>
            <person name="Gopalakrishnan S."/>
            <person name="Rakotoarivelo A."/>
            <person name="Olsen R.A."/>
            <person name="Prost S."/>
            <person name="Tunstall T."/>
            <person name="Ryder O.A."/>
            <person name="Dalen L."/>
            <person name="Bruford M.W."/>
        </authorList>
    </citation>
    <scope>NUCLEOTIDE SEQUENCE [LARGE SCALE GENOMIC DNA]</scope>
    <source>
        <strain evidence="1">SBR-YM</strain>
        <tissue evidence="1">Skin</tissue>
    </source>
</reference>
<dbReference type="EMBL" id="JACDTQ010000948">
    <property type="protein sequence ID" value="KAF5924632.1"/>
    <property type="molecule type" value="Genomic_DNA"/>
</dbReference>
<protein>
    <submittedName>
        <fullName evidence="1">Uncharacterized protein</fullName>
    </submittedName>
</protein>
<feature type="non-terminal residue" evidence="1">
    <location>
        <position position="122"/>
    </location>
</feature>
<organism evidence="1 2">
    <name type="scientific">Diceros bicornis minor</name>
    <name type="common">South-central black rhinoceros</name>
    <dbReference type="NCBI Taxonomy" id="77932"/>
    <lineage>
        <taxon>Eukaryota</taxon>
        <taxon>Metazoa</taxon>
        <taxon>Chordata</taxon>
        <taxon>Craniata</taxon>
        <taxon>Vertebrata</taxon>
        <taxon>Euteleostomi</taxon>
        <taxon>Mammalia</taxon>
        <taxon>Eutheria</taxon>
        <taxon>Laurasiatheria</taxon>
        <taxon>Perissodactyla</taxon>
        <taxon>Rhinocerotidae</taxon>
        <taxon>Diceros</taxon>
    </lineage>
</organism>
<evidence type="ECO:0000313" key="1">
    <source>
        <dbReference type="EMBL" id="KAF5924632.1"/>
    </source>
</evidence>
<dbReference type="Gene3D" id="1.20.1050.130">
    <property type="match status" value="1"/>
</dbReference>
<dbReference type="AlphaFoldDB" id="A0A7J7F975"/>